<name>A0A1H9ZEW4_9BACI</name>
<dbReference type="AlphaFoldDB" id="A0A1H9ZEW4"/>
<evidence type="ECO:0000313" key="2">
    <source>
        <dbReference type="Proteomes" id="UP000199095"/>
    </source>
</evidence>
<organism evidence="1 2">
    <name type="scientific">Salinibacillus kushneri</name>
    <dbReference type="NCBI Taxonomy" id="237682"/>
    <lineage>
        <taxon>Bacteria</taxon>
        <taxon>Bacillati</taxon>
        <taxon>Bacillota</taxon>
        <taxon>Bacilli</taxon>
        <taxon>Bacillales</taxon>
        <taxon>Bacillaceae</taxon>
        <taxon>Salinibacillus</taxon>
    </lineage>
</organism>
<gene>
    <name evidence="1" type="ORF">SAMN05421676_101480</name>
</gene>
<dbReference type="Proteomes" id="UP000199095">
    <property type="component" value="Unassembled WGS sequence"/>
</dbReference>
<dbReference type="EMBL" id="FOHJ01000001">
    <property type="protein sequence ID" value="SES79850.1"/>
    <property type="molecule type" value="Genomic_DNA"/>
</dbReference>
<protein>
    <submittedName>
        <fullName evidence="1">Uncharacterized protein</fullName>
    </submittedName>
</protein>
<keyword evidence="2" id="KW-1185">Reference proteome</keyword>
<accession>A0A1H9ZEW4</accession>
<proteinExistence type="predicted"/>
<reference evidence="2" key="1">
    <citation type="submission" date="2016-10" db="EMBL/GenBank/DDBJ databases">
        <authorList>
            <person name="Varghese N."/>
            <person name="Submissions S."/>
        </authorList>
    </citation>
    <scope>NUCLEOTIDE SEQUENCE [LARGE SCALE GENOMIC DNA]</scope>
    <source>
        <strain evidence="2">CGMCC 1.3566</strain>
    </source>
</reference>
<sequence>MANLILKGGATLEESRCKNRKYRRKNRDRKSSSYKRVKNLFIENFVPEFAALLAKTIILFIRLLFLKEVFHLGIDSIKNILSSFFYNQKRMRGSQC</sequence>
<evidence type="ECO:0000313" key="1">
    <source>
        <dbReference type="EMBL" id="SES79850.1"/>
    </source>
</evidence>